<dbReference type="SUPFAM" id="SSF52540">
    <property type="entry name" value="P-loop containing nucleoside triphosphate hydrolases"/>
    <property type="match status" value="1"/>
</dbReference>
<keyword evidence="6" id="KW-1185">Reference proteome</keyword>
<dbReference type="GO" id="GO:0016740">
    <property type="term" value="F:transferase activity"/>
    <property type="evidence" value="ECO:0007669"/>
    <property type="project" value="UniProtKB-KW"/>
</dbReference>
<dbReference type="Pfam" id="PF00685">
    <property type="entry name" value="Sulfotransfer_1"/>
    <property type="match status" value="1"/>
</dbReference>
<dbReference type="PANTHER" id="PTHR10605">
    <property type="entry name" value="HEPARAN SULFATE SULFOTRANSFERASE"/>
    <property type="match status" value="1"/>
</dbReference>
<protein>
    <recommendedName>
        <fullName evidence="4">Sulfotransferase domain-containing protein</fullName>
    </recommendedName>
</protein>
<feature type="binding site" evidence="3">
    <location>
        <position position="116"/>
    </location>
    <ligand>
        <name>3'-phosphoadenylyl sulfate</name>
        <dbReference type="ChEBI" id="CHEBI:58339"/>
    </ligand>
</feature>
<gene>
    <name evidence="5" type="ORF">ACHAWO_003356</name>
</gene>
<name>A0ABD3MUP4_9STRA</name>
<feature type="domain" description="Sulfotransferase" evidence="4">
    <location>
        <begin position="106"/>
        <end position="271"/>
    </location>
</feature>
<evidence type="ECO:0000259" key="4">
    <source>
        <dbReference type="Pfam" id="PF00685"/>
    </source>
</evidence>
<organism evidence="5 6">
    <name type="scientific">Cyclotella atomus</name>
    <dbReference type="NCBI Taxonomy" id="382360"/>
    <lineage>
        <taxon>Eukaryota</taxon>
        <taxon>Sar</taxon>
        <taxon>Stramenopiles</taxon>
        <taxon>Ochrophyta</taxon>
        <taxon>Bacillariophyta</taxon>
        <taxon>Coscinodiscophyceae</taxon>
        <taxon>Thalassiosirophycidae</taxon>
        <taxon>Stephanodiscales</taxon>
        <taxon>Stephanodiscaceae</taxon>
        <taxon>Cyclotella</taxon>
    </lineage>
</organism>
<dbReference type="EMBL" id="JALLPJ020001372">
    <property type="protein sequence ID" value="KAL3767132.1"/>
    <property type="molecule type" value="Genomic_DNA"/>
</dbReference>
<dbReference type="InterPro" id="IPR000863">
    <property type="entry name" value="Sulfotransferase_dom"/>
</dbReference>
<proteinExistence type="predicted"/>
<evidence type="ECO:0000256" key="2">
    <source>
        <dbReference type="ARBA" id="ARBA00023180"/>
    </source>
</evidence>
<evidence type="ECO:0000313" key="5">
    <source>
        <dbReference type="EMBL" id="KAL3767132.1"/>
    </source>
</evidence>
<comment type="caution">
    <text evidence="5">The sequence shown here is derived from an EMBL/GenBank/DDBJ whole genome shotgun (WGS) entry which is preliminary data.</text>
</comment>
<dbReference type="Gene3D" id="3.40.50.300">
    <property type="entry name" value="P-loop containing nucleotide triphosphate hydrolases"/>
    <property type="match status" value="1"/>
</dbReference>
<dbReference type="AlphaFoldDB" id="A0ABD3MUP4"/>
<dbReference type="InterPro" id="IPR037359">
    <property type="entry name" value="NST/OST"/>
</dbReference>
<evidence type="ECO:0000256" key="3">
    <source>
        <dbReference type="PIRSR" id="PIRSR637359-2"/>
    </source>
</evidence>
<sequence>MGGGVCSCARAFFLFERGNCRVTDWLYEAGACHAKVFVGEPAYYDKQVQFFDQDARYKQGIKFYKKRFEHCLDEGQSSIIFDATPNTIEFPQRVFDVYSQASMDAKSRLKVIFVLREPVEREFLRYKMKANDYNQSNDKKNGWFTDAVSKDGSLMSFEQYSSSVLRLYIKDKAKSYTTGLYAMLLKEWAKLFDRGQLLILNYDEIRDSPHRAQWRIQKFIGTDFALNLAEKDDAISTEGISETAIKVLEPLFRKSNEELYDFLSHNSTGPWMEQSPFPHFTQKAL</sequence>
<evidence type="ECO:0000256" key="1">
    <source>
        <dbReference type="ARBA" id="ARBA00022679"/>
    </source>
</evidence>
<accession>A0ABD3MUP4</accession>
<keyword evidence="2" id="KW-0325">Glycoprotein</keyword>
<evidence type="ECO:0000313" key="6">
    <source>
        <dbReference type="Proteomes" id="UP001530400"/>
    </source>
</evidence>
<dbReference type="Proteomes" id="UP001530400">
    <property type="component" value="Unassembled WGS sequence"/>
</dbReference>
<dbReference type="InterPro" id="IPR027417">
    <property type="entry name" value="P-loop_NTPase"/>
</dbReference>
<reference evidence="5 6" key="1">
    <citation type="submission" date="2024-10" db="EMBL/GenBank/DDBJ databases">
        <title>Updated reference genomes for cyclostephanoid diatoms.</title>
        <authorList>
            <person name="Roberts W.R."/>
            <person name="Alverson A.J."/>
        </authorList>
    </citation>
    <scope>NUCLEOTIDE SEQUENCE [LARGE SCALE GENOMIC DNA]</scope>
    <source>
        <strain evidence="5 6">AJA010-31</strain>
    </source>
</reference>
<dbReference type="PANTHER" id="PTHR10605:SF56">
    <property type="entry name" value="BIFUNCTIONAL HEPARAN SULFATE N-DEACETYLASE_N-SULFOTRANSFERASE"/>
    <property type="match status" value="1"/>
</dbReference>
<keyword evidence="1" id="KW-0808">Transferase</keyword>